<dbReference type="PROSITE" id="PS50103">
    <property type="entry name" value="ZF_C3H1"/>
    <property type="match status" value="1"/>
</dbReference>
<evidence type="ECO:0000256" key="21">
    <source>
        <dbReference type="ARBA" id="ARBA00048342"/>
    </source>
</evidence>
<feature type="compositionally biased region" description="Basic residues" evidence="26">
    <location>
        <begin position="120"/>
        <end position="130"/>
    </location>
</feature>
<evidence type="ECO:0000256" key="11">
    <source>
        <dbReference type="ARBA" id="ARBA00022723"/>
    </source>
</evidence>
<evidence type="ECO:0000256" key="6">
    <source>
        <dbReference type="ARBA" id="ARBA00022490"/>
    </source>
</evidence>
<protein>
    <recommendedName>
        <fullName evidence="5 25">tRNA-dihydrouridine(47) synthase [NAD(P)(+)]</fullName>
        <ecNumber evidence="4 25">1.3.1.89</ecNumber>
    </recommendedName>
    <alternativeName>
        <fullName evidence="25">tRNA-dihydrouridine synthase 3</fullName>
    </alternativeName>
</protein>
<evidence type="ECO:0000256" key="8">
    <source>
        <dbReference type="ARBA" id="ARBA00022643"/>
    </source>
</evidence>
<keyword evidence="29" id="KW-1185">Reference proteome</keyword>
<comment type="similarity">
    <text evidence="25">Belongs to the dus family. Dus3 subfamily.</text>
</comment>
<dbReference type="GO" id="GO:0008270">
    <property type="term" value="F:zinc ion binding"/>
    <property type="evidence" value="ECO:0007669"/>
    <property type="project" value="UniProtKB-KW"/>
</dbReference>
<dbReference type="InterPro" id="IPR013785">
    <property type="entry name" value="Aldolase_TIM"/>
</dbReference>
<comment type="catalytic activity">
    <reaction evidence="23">
        <text>5,6-dihydrouridine(47) in tRNA + NADP(+) = uridine(47) in tRNA + NADPH + H(+)</text>
        <dbReference type="Rhea" id="RHEA:53360"/>
        <dbReference type="Rhea" id="RHEA-COMP:13539"/>
        <dbReference type="Rhea" id="RHEA-COMP:13540"/>
        <dbReference type="ChEBI" id="CHEBI:15378"/>
        <dbReference type="ChEBI" id="CHEBI:57783"/>
        <dbReference type="ChEBI" id="CHEBI:58349"/>
        <dbReference type="ChEBI" id="CHEBI:65315"/>
        <dbReference type="ChEBI" id="CHEBI:74443"/>
        <dbReference type="EC" id="1.3.1.89"/>
    </reaction>
    <physiologicalReaction direction="right-to-left" evidence="23">
        <dbReference type="Rhea" id="RHEA:53362"/>
    </physiologicalReaction>
</comment>
<keyword evidence="9" id="KW-0507">mRNA processing</keyword>
<keyword evidence="8 25" id="KW-0288">FMN</keyword>
<evidence type="ECO:0000256" key="10">
    <source>
        <dbReference type="ARBA" id="ARBA00022694"/>
    </source>
</evidence>
<evidence type="ECO:0000256" key="20">
    <source>
        <dbReference type="ARBA" id="ARBA00048266"/>
    </source>
</evidence>
<evidence type="ECO:0000256" key="3">
    <source>
        <dbReference type="ARBA" id="ARBA00004496"/>
    </source>
</evidence>
<keyword evidence="10 25" id="KW-0819">tRNA processing</keyword>
<dbReference type="Pfam" id="PF25585">
    <property type="entry name" value="zf-CCCH_DUS3L"/>
    <property type="match status" value="2"/>
</dbReference>
<evidence type="ECO:0000256" key="4">
    <source>
        <dbReference type="ARBA" id="ARBA00012376"/>
    </source>
</evidence>
<keyword evidence="16 25" id="KW-0560">Oxidoreductase</keyword>
<feature type="region of interest" description="Disordered" evidence="26">
    <location>
        <begin position="99"/>
        <end position="144"/>
    </location>
</feature>
<accession>A0A6A5K5E4</accession>
<feature type="region of interest" description="Disordered" evidence="26">
    <location>
        <begin position="1"/>
        <end position="63"/>
    </location>
</feature>
<dbReference type="EC" id="1.3.1.89" evidence="4 25"/>
<keyword evidence="13 24" id="KW-0863">Zinc-finger</keyword>
<dbReference type="GO" id="GO:0006397">
    <property type="term" value="P:mRNA processing"/>
    <property type="evidence" value="ECO:0007669"/>
    <property type="project" value="UniProtKB-KW"/>
</dbReference>
<keyword evidence="6" id="KW-0963">Cytoplasm</keyword>
<dbReference type="SUPFAM" id="SSF51395">
    <property type="entry name" value="FMN-linked oxidoreductases"/>
    <property type="match status" value="1"/>
</dbReference>
<keyword evidence="17 25" id="KW-0520">NAD</keyword>
<comment type="catalytic activity">
    <reaction evidence="22">
        <text>a 5,6-dihydrouridine in mRNA + NADP(+) = a uridine in mRNA + NADPH + H(+)</text>
        <dbReference type="Rhea" id="RHEA:69855"/>
        <dbReference type="Rhea" id="RHEA-COMP:14658"/>
        <dbReference type="Rhea" id="RHEA-COMP:17789"/>
        <dbReference type="ChEBI" id="CHEBI:15378"/>
        <dbReference type="ChEBI" id="CHEBI:57783"/>
        <dbReference type="ChEBI" id="CHEBI:58349"/>
        <dbReference type="ChEBI" id="CHEBI:65315"/>
        <dbReference type="ChEBI" id="CHEBI:74443"/>
    </reaction>
    <physiologicalReaction direction="right-to-left" evidence="22">
        <dbReference type="Rhea" id="RHEA:69857"/>
    </physiologicalReaction>
</comment>
<feature type="compositionally biased region" description="Basic and acidic residues" evidence="26">
    <location>
        <begin position="103"/>
        <end position="119"/>
    </location>
</feature>
<comment type="subcellular location">
    <subcellularLocation>
        <location evidence="3">Cytoplasm</location>
    </subcellularLocation>
    <subcellularLocation>
        <location evidence="2">Nucleus</location>
    </subcellularLocation>
</comment>
<evidence type="ECO:0000256" key="9">
    <source>
        <dbReference type="ARBA" id="ARBA00022664"/>
    </source>
</evidence>
<dbReference type="GO" id="GO:0003723">
    <property type="term" value="F:RNA binding"/>
    <property type="evidence" value="ECO:0007669"/>
    <property type="project" value="TreeGrafter"/>
</dbReference>
<feature type="zinc finger region" description="C3H1-type" evidence="24">
    <location>
        <begin position="144"/>
        <end position="177"/>
    </location>
</feature>
<evidence type="ECO:0000256" key="2">
    <source>
        <dbReference type="ARBA" id="ARBA00004123"/>
    </source>
</evidence>
<organism evidence="28 29">
    <name type="scientific">Decorospora gaudefroyi</name>
    <dbReference type="NCBI Taxonomy" id="184978"/>
    <lineage>
        <taxon>Eukaryota</taxon>
        <taxon>Fungi</taxon>
        <taxon>Dikarya</taxon>
        <taxon>Ascomycota</taxon>
        <taxon>Pezizomycotina</taxon>
        <taxon>Dothideomycetes</taxon>
        <taxon>Pleosporomycetidae</taxon>
        <taxon>Pleosporales</taxon>
        <taxon>Pleosporineae</taxon>
        <taxon>Pleosporaceae</taxon>
        <taxon>Decorospora</taxon>
    </lineage>
</organism>
<comment type="catalytic activity">
    <reaction evidence="20">
        <text>5,6-dihydrouridine(47) in tRNA + NAD(+) = uridine(47) in tRNA + NADH + H(+)</text>
        <dbReference type="Rhea" id="RHEA:53364"/>
        <dbReference type="Rhea" id="RHEA-COMP:13539"/>
        <dbReference type="Rhea" id="RHEA-COMP:13540"/>
        <dbReference type="ChEBI" id="CHEBI:15378"/>
        <dbReference type="ChEBI" id="CHEBI:57540"/>
        <dbReference type="ChEBI" id="CHEBI:57945"/>
        <dbReference type="ChEBI" id="CHEBI:65315"/>
        <dbReference type="ChEBI" id="CHEBI:74443"/>
        <dbReference type="EC" id="1.3.1.89"/>
    </reaction>
    <physiologicalReaction direction="right-to-left" evidence="20">
        <dbReference type="Rhea" id="RHEA:53366"/>
    </physiologicalReaction>
</comment>
<comment type="cofactor">
    <cofactor evidence="1 25">
        <name>FMN</name>
        <dbReference type="ChEBI" id="CHEBI:58210"/>
    </cofactor>
</comment>
<keyword evidence="18" id="KW-0539">Nucleus</keyword>
<evidence type="ECO:0000256" key="7">
    <source>
        <dbReference type="ARBA" id="ARBA00022630"/>
    </source>
</evidence>
<gene>
    <name evidence="28" type="ORF">BDW02DRAFT_557119</name>
</gene>
<evidence type="ECO:0000256" key="5">
    <source>
        <dbReference type="ARBA" id="ARBA00022143"/>
    </source>
</evidence>
<evidence type="ECO:0000256" key="18">
    <source>
        <dbReference type="ARBA" id="ARBA00023242"/>
    </source>
</evidence>
<evidence type="ECO:0000256" key="23">
    <source>
        <dbReference type="ARBA" id="ARBA00049513"/>
    </source>
</evidence>
<evidence type="ECO:0000256" key="26">
    <source>
        <dbReference type="SAM" id="MobiDB-lite"/>
    </source>
</evidence>
<evidence type="ECO:0000313" key="28">
    <source>
        <dbReference type="EMBL" id="KAF1831306.1"/>
    </source>
</evidence>
<comment type="function">
    <text evidence="19">Catalyzes the synthesis of dihydrouridine, a modified base found in the D-loop of most tRNAs. Specifically modifies U47 in cytoplasmic tRNAs. Catalyzes the synthesis of dihydrouridine in some mRNAs, thereby affecting their translation.</text>
</comment>
<dbReference type="AlphaFoldDB" id="A0A6A5K5E4"/>
<dbReference type="InterPro" id="IPR035587">
    <property type="entry name" value="DUS-like_FMN-bd"/>
</dbReference>
<evidence type="ECO:0000256" key="16">
    <source>
        <dbReference type="ARBA" id="ARBA00023002"/>
    </source>
</evidence>
<dbReference type="PANTHER" id="PTHR45846">
    <property type="entry name" value="TRNA-DIHYDROURIDINE(47) SYNTHASE [NAD(P)(+)]-LIKE"/>
    <property type="match status" value="1"/>
</dbReference>
<name>A0A6A5K5E4_9PLEO</name>
<feature type="compositionally biased region" description="Acidic residues" evidence="26">
    <location>
        <begin position="1"/>
        <end position="11"/>
    </location>
</feature>
<keyword evidence="14 24" id="KW-0862">Zinc</keyword>
<dbReference type="EMBL" id="ML975367">
    <property type="protein sequence ID" value="KAF1831306.1"/>
    <property type="molecule type" value="Genomic_DNA"/>
</dbReference>
<reference evidence="28" key="1">
    <citation type="submission" date="2020-01" db="EMBL/GenBank/DDBJ databases">
        <authorList>
            <consortium name="DOE Joint Genome Institute"/>
            <person name="Haridas S."/>
            <person name="Albert R."/>
            <person name="Binder M."/>
            <person name="Bloem J."/>
            <person name="Labutti K."/>
            <person name="Salamov A."/>
            <person name="Andreopoulos B."/>
            <person name="Baker S.E."/>
            <person name="Barry K."/>
            <person name="Bills G."/>
            <person name="Bluhm B.H."/>
            <person name="Cannon C."/>
            <person name="Castanera R."/>
            <person name="Culley D.E."/>
            <person name="Daum C."/>
            <person name="Ezra D."/>
            <person name="Gonzalez J.B."/>
            <person name="Henrissat B."/>
            <person name="Kuo A."/>
            <person name="Liang C."/>
            <person name="Lipzen A."/>
            <person name="Lutzoni F."/>
            <person name="Magnuson J."/>
            <person name="Mondo S."/>
            <person name="Nolan M."/>
            <person name="Ohm R."/>
            <person name="Pangilinan J."/>
            <person name="Park H.-J."/>
            <person name="Ramirez L."/>
            <person name="Alfaro M."/>
            <person name="Sun H."/>
            <person name="Tritt A."/>
            <person name="Yoshinaga Y."/>
            <person name="Zwiers L.-H."/>
            <person name="Turgeon B.G."/>
            <person name="Goodwin S.B."/>
            <person name="Spatafora J.W."/>
            <person name="Crous P.W."/>
            <person name="Grigoriev I.V."/>
        </authorList>
    </citation>
    <scope>NUCLEOTIDE SEQUENCE</scope>
    <source>
        <strain evidence="28">P77</strain>
    </source>
</reference>
<evidence type="ECO:0000256" key="17">
    <source>
        <dbReference type="ARBA" id="ARBA00023027"/>
    </source>
</evidence>
<dbReference type="Gene3D" id="4.10.1000.10">
    <property type="entry name" value="Zinc finger, CCCH-type"/>
    <property type="match status" value="1"/>
</dbReference>
<evidence type="ECO:0000256" key="13">
    <source>
        <dbReference type="ARBA" id="ARBA00022771"/>
    </source>
</evidence>
<evidence type="ECO:0000256" key="1">
    <source>
        <dbReference type="ARBA" id="ARBA00001917"/>
    </source>
</evidence>
<dbReference type="Gene3D" id="3.20.20.70">
    <property type="entry name" value="Aldolase class I"/>
    <property type="match status" value="1"/>
</dbReference>
<comment type="catalytic activity">
    <reaction evidence="21">
        <text>a 5,6-dihydrouridine in mRNA + NAD(+) = a uridine in mRNA + NADH + H(+)</text>
        <dbReference type="Rhea" id="RHEA:69851"/>
        <dbReference type="Rhea" id="RHEA-COMP:14658"/>
        <dbReference type="Rhea" id="RHEA-COMP:17789"/>
        <dbReference type="ChEBI" id="CHEBI:15378"/>
        <dbReference type="ChEBI" id="CHEBI:57540"/>
        <dbReference type="ChEBI" id="CHEBI:57945"/>
        <dbReference type="ChEBI" id="CHEBI:65315"/>
        <dbReference type="ChEBI" id="CHEBI:74443"/>
    </reaction>
    <physiologicalReaction direction="right-to-left" evidence="21">
        <dbReference type="Rhea" id="RHEA:69853"/>
    </physiologicalReaction>
</comment>
<feature type="domain" description="C3H1-type" evidence="27">
    <location>
        <begin position="144"/>
        <end position="177"/>
    </location>
</feature>
<dbReference type="FunFam" id="3.20.20.70:FF:000145">
    <property type="entry name" value="tRNA-dihydrouridine(47) synthase [NAD(P)(+)]"/>
    <property type="match status" value="1"/>
</dbReference>
<dbReference type="GO" id="GO:0102265">
    <property type="term" value="F:tRNA-dihydrouridine47 synthase activity"/>
    <property type="evidence" value="ECO:0007669"/>
    <property type="project" value="UniProtKB-EC"/>
</dbReference>
<keyword evidence="15 25" id="KW-0521">NADP</keyword>
<evidence type="ECO:0000256" key="25">
    <source>
        <dbReference type="RuleBase" id="RU291113"/>
    </source>
</evidence>
<dbReference type="OrthoDB" id="259935at2759"/>
<evidence type="ECO:0000256" key="12">
    <source>
        <dbReference type="ARBA" id="ARBA00022737"/>
    </source>
</evidence>
<dbReference type="Proteomes" id="UP000800040">
    <property type="component" value="Unassembled WGS sequence"/>
</dbReference>
<dbReference type="GO" id="GO:0050660">
    <property type="term" value="F:flavin adenine dinucleotide binding"/>
    <property type="evidence" value="ECO:0007669"/>
    <property type="project" value="UniProtKB-UniRule"/>
</dbReference>
<dbReference type="PROSITE" id="PS01136">
    <property type="entry name" value="UPF0034"/>
    <property type="match status" value="1"/>
</dbReference>
<evidence type="ECO:0000313" key="29">
    <source>
        <dbReference type="Proteomes" id="UP000800040"/>
    </source>
</evidence>
<proteinExistence type="inferred from homology"/>
<dbReference type="PANTHER" id="PTHR45846:SF1">
    <property type="entry name" value="TRNA-DIHYDROURIDINE(47) SYNTHASE [NAD(P)(+)]-LIKE"/>
    <property type="match status" value="1"/>
</dbReference>
<keyword evidence="7 25" id="KW-0285">Flavoprotein</keyword>
<sequence>MTTDEQVEPETEQSGPAGGVALDFNGPHNGNSIVDVKPDEPLSPKKRVRTNSQDVHGGDSAVKRVKGVAPIKAEFLIHRNDNRVDTKHDVLDDDAADAAEAADAYHKSEGLSKPDARDRPRGKKNNKKDKQKGQNTSRTFGSSKDKLQLCSTRTLHNEFSPKECQFGDKCKFEHDLRKYLKEGRREDLTTFDECPVYAVKGYCHLGWKCRFVGSHSEERTTEDGRQELVLKEDAERKLNMSNLDEEAEVDVVNIVPKEVKFGLSRRKIGTPRADQYIQWIESNRGNERGMFDAAQMDADILKEEKEARRAEYVEAPFKPSEKRKLYYGPETPMLAPLTTQGNMPYRRLCVDLGCQVTWSEMAMGMPLIQGEKGEWALMKAHESEIRPPKFLGKNTVVQGYENATDLKFGAQIAANKPWLATKTVEVLTEYCPKLRAIDLNCGCPINLVCEKGSGSALLDSEAKLEQILRGMSYVSKEVPITVKIRMGTKDAHPTAQKLIKRLVLGGYEALESGKGTSGVAAITLHGRSKQQRYSRSADWSYIAECASLINRLKKEKDARTDTVSEADARDVANGGHTYFVGNGDCYSHEDYYAHLDNAKVDTVMVGRGALIKPWIFEEIEKGQYLDKSATERLAYIEKFAKYGLQTWGSDEMGIGTTRRFLLEWLSFAHRYVPVGLLEYLPPNIQDRPPRFKGRNDLESLMASEHYKDWIKLSEMFLGPAHPNFKFEPKHKSNAYEIEAEG</sequence>
<evidence type="ECO:0000259" key="27">
    <source>
        <dbReference type="PROSITE" id="PS50103"/>
    </source>
</evidence>
<evidence type="ECO:0000256" key="24">
    <source>
        <dbReference type="PROSITE-ProRule" id="PRU00723"/>
    </source>
</evidence>
<evidence type="ECO:0000256" key="19">
    <source>
        <dbReference type="ARBA" id="ARBA00045934"/>
    </source>
</evidence>
<dbReference type="GO" id="GO:0005737">
    <property type="term" value="C:cytoplasm"/>
    <property type="evidence" value="ECO:0007669"/>
    <property type="project" value="UniProtKB-SubCell"/>
</dbReference>
<dbReference type="GO" id="GO:0005634">
    <property type="term" value="C:nucleus"/>
    <property type="evidence" value="ECO:0007669"/>
    <property type="project" value="UniProtKB-SubCell"/>
</dbReference>
<keyword evidence="11 24" id="KW-0479">Metal-binding</keyword>
<dbReference type="Pfam" id="PF01207">
    <property type="entry name" value="Dus"/>
    <property type="match status" value="1"/>
</dbReference>
<dbReference type="InterPro" id="IPR018517">
    <property type="entry name" value="tRNA_hU_synthase_CS"/>
</dbReference>
<evidence type="ECO:0000256" key="14">
    <source>
        <dbReference type="ARBA" id="ARBA00022833"/>
    </source>
</evidence>
<keyword evidence="12" id="KW-0677">Repeat</keyword>
<dbReference type="CDD" id="cd02801">
    <property type="entry name" value="DUS_like_FMN"/>
    <property type="match status" value="1"/>
</dbReference>
<dbReference type="InterPro" id="IPR000571">
    <property type="entry name" value="Znf_CCCH"/>
</dbReference>
<evidence type="ECO:0000256" key="15">
    <source>
        <dbReference type="ARBA" id="ARBA00022857"/>
    </source>
</evidence>
<evidence type="ECO:0000256" key="22">
    <source>
        <dbReference type="ARBA" id="ARBA00049447"/>
    </source>
</evidence>